<dbReference type="AlphaFoldDB" id="A0A1M6F5M6"/>
<keyword evidence="3" id="KW-1185">Reference proteome</keyword>
<sequence>MNLLELHKKENLTENIKLCKVYIQLEELLKELNKKKLSPQVVEHINLEIKELNTSSLTDSRLLKFAKEKRTKIIRLLEKEHKIVPKNYYRNLWLVLGMSAFGLPLGVVFGLMTSNMGLLAIGLPIGMAIGIAVGTKMDNKAQEEGRQLQIEISY</sequence>
<evidence type="ECO:0000313" key="2">
    <source>
        <dbReference type="EMBL" id="SHI92981.1"/>
    </source>
</evidence>
<keyword evidence="1" id="KW-0812">Transmembrane</keyword>
<dbReference type="EMBL" id="FQYV01000007">
    <property type="protein sequence ID" value="SHI92981.1"/>
    <property type="molecule type" value="Genomic_DNA"/>
</dbReference>
<keyword evidence="1" id="KW-1133">Transmembrane helix</keyword>
<proteinExistence type="predicted"/>
<name>A0A1M6F5M6_9FLAO</name>
<evidence type="ECO:0000256" key="1">
    <source>
        <dbReference type="SAM" id="Phobius"/>
    </source>
</evidence>
<accession>A0A1M6F5M6</accession>
<keyword evidence="1" id="KW-0472">Membrane</keyword>
<organism evidence="2 3">
    <name type="scientific">Aequorivita viscosa</name>
    <dbReference type="NCBI Taxonomy" id="797419"/>
    <lineage>
        <taxon>Bacteria</taxon>
        <taxon>Pseudomonadati</taxon>
        <taxon>Bacteroidota</taxon>
        <taxon>Flavobacteriia</taxon>
        <taxon>Flavobacteriales</taxon>
        <taxon>Flavobacteriaceae</taxon>
        <taxon>Aequorivita</taxon>
    </lineage>
</organism>
<feature type="transmembrane region" description="Helical" evidence="1">
    <location>
        <begin position="118"/>
        <end position="137"/>
    </location>
</feature>
<gene>
    <name evidence="2" type="ORF">SAMN04487908_10751</name>
</gene>
<feature type="transmembrane region" description="Helical" evidence="1">
    <location>
        <begin position="92"/>
        <end position="112"/>
    </location>
</feature>
<reference evidence="3" key="1">
    <citation type="submission" date="2016-11" db="EMBL/GenBank/DDBJ databases">
        <authorList>
            <person name="Varghese N."/>
            <person name="Submissions S."/>
        </authorList>
    </citation>
    <scope>NUCLEOTIDE SEQUENCE [LARGE SCALE GENOMIC DNA]</scope>
    <source>
        <strain evidence="3">DSM 26349</strain>
    </source>
</reference>
<dbReference type="OrthoDB" id="769130at2"/>
<evidence type="ECO:0000313" key="3">
    <source>
        <dbReference type="Proteomes" id="UP000184172"/>
    </source>
</evidence>
<protein>
    <submittedName>
        <fullName evidence="2">Uncharacterized protein</fullName>
    </submittedName>
</protein>
<dbReference type="STRING" id="797419.SAMN05216556_10852"/>
<dbReference type="Proteomes" id="UP000184172">
    <property type="component" value="Unassembled WGS sequence"/>
</dbReference>
<dbReference type="RefSeq" id="WP_073216616.1">
    <property type="nucleotide sequence ID" value="NZ_FNNS01000008.1"/>
</dbReference>